<keyword evidence="2" id="KW-0040">ANK repeat</keyword>
<reference evidence="3 4" key="1">
    <citation type="journal article" date="2018" name="Nat. Ecol. Evol.">
        <title>Pezizomycetes genomes reveal the molecular basis of ectomycorrhizal truffle lifestyle.</title>
        <authorList>
            <person name="Murat C."/>
            <person name="Payen T."/>
            <person name="Noel B."/>
            <person name="Kuo A."/>
            <person name="Morin E."/>
            <person name="Chen J."/>
            <person name="Kohler A."/>
            <person name="Krizsan K."/>
            <person name="Balestrini R."/>
            <person name="Da Silva C."/>
            <person name="Montanini B."/>
            <person name="Hainaut M."/>
            <person name="Levati E."/>
            <person name="Barry K.W."/>
            <person name="Belfiori B."/>
            <person name="Cichocki N."/>
            <person name="Clum A."/>
            <person name="Dockter R.B."/>
            <person name="Fauchery L."/>
            <person name="Guy J."/>
            <person name="Iotti M."/>
            <person name="Le Tacon F."/>
            <person name="Lindquist E.A."/>
            <person name="Lipzen A."/>
            <person name="Malagnac F."/>
            <person name="Mello A."/>
            <person name="Molinier V."/>
            <person name="Miyauchi S."/>
            <person name="Poulain J."/>
            <person name="Riccioni C."/>
            <person name="Rubini A."/>
            <person name="Sitrit Y."/>
            <person name="Splivallo R."/>
            <person name="Traeger S."/>
            <person name="Wang M."/>
            <person name="Zifcakova L."/>
            <person name="Wipf D."/>
            <person name="Zambonelli A."/>
            <person name="Paolocci F."/>
            <person name="Nowrousian M."/>
            <person name="Ottonello S."/>
            <person name="Baldrian P."/>
            <person name="Spatafora J.W."/>
            <person name="Henrissat B."/>
            <person name="Nagy L.G."/>
            <person name="Aury J.M."/>
            <person name="Wincker P."/>
            <person name="Grigoriev I.V."/>
            <person name="Bonfante P."/>
            <person name="Martin F.M."/>
        </authorList>
    </citation>
    <scope>NUCLEOTIDE SEQUENCE [LARGE SCALE GENOMIC DNA]</scope>
    <source>
        <strain evidence="3 4">120613-1</strain>
    </source>
</reference>
<sequence length="390" mass="43435">MPFLTLPNEILLEICTSPLEGLLKPALRRQILKRRSHKFCRRAIYHAAERQDHPTVKLLLESGVLDIVKRGRWLLNHAVCSLSEEGLTTLLACGVDPNTPDGRGRTPLICATAGRLSGAVRALLADARVEVNWTWIPPDFTALHLAVWNGFDDIVKLFLACPRTAVNLVQNARGPMTDGSNNRALGTFVGERIFGVEVALRSGWAPIHGAVVRKDPKILIILLQDERVDVNILSCERETPLFLAVKFHNKLAVRLLLAIAKNRAPLAIDGILHMAVPWAGTSMVEILLQDSRVDVNWTNHDQRTALHIAASVYRVDLIRLLLNHKKIDVGKFDERESSARDLVLPDLPAVARWFTVRQILDNKGMAYLDPATDIEQGGWKLNFSIFLGSV</sequence>
<dbReference type="InterPro" id="IPR036770">
    <property type="entry name" value="Ankyrin_rpt-contain_sf"/>
</dbReference>
<dbReference type="AlphaFoldDB" id="A0A3N4JDX5"/>
<name>A0A3N4JDX5_9PEZI</name>
<evidence type="ECO:0000313" key="4">
    <source>
        <dbReference type="Proteomes" id="UP000276215"/>
    </source>
</evidence>
<dbReference type="OrthoDB" id="7464126at2759"/>
<dbReference type="Pfam" id="PF12796">
    <property type="entry name" value="Ank_2"/>
    <property type="match status" value="2"/>
</dbReference>
<protein>
    <submittedName>
        <fullName evidence="3">Ankyrin</fullName>
    </submittedName>
</protein>
<keyword evidence="4" id="KW-1185">Reference proteome</keyword>
<dbReference type="Gene3D" id="1.25.40.20">
    <property type="entry name" value="Ankyrin repeat-containing domain"/>
    <property type="match status" value="2"/>
</dbReference>
<evidence type="ECO:0000256" key="2">
    <source>
        <dbReference type="ARBA" id="ARBA00023043"/>
    </source>
</evidence>
<organism evidence="3 4">
    <name type="scientific">Choiromyces venosus 120613-1</name>
    <dbReference type="NCBI Taxonomy" id="1336337"/>
    <lineage>
        <taxon>Eukaryota</taxon>
        <taxon>Fungi</taxon>
        <taxon>Dikarya</taxon>
        <taxon>Ascomycota</taxon>
        <taxon>Pezizomycotina</taxon>
        <taxon>Pezizomycetes</taxon>
        <taxon>Pezizales</taxon>
        <taxon>Tuberaceae</taxon>
        <taxon>Choiromyces</taxon>
    </lineage>
</organism>
<keyword evidence="1" id="KW-0677">Repeat</keyword>
<evidence type="ECO:0000256" key="1">
    <source>
        <dbReference type="ARBA" id="ARBA00022737"/>
    </source>
</evidence>
<dbReference type="PANTHER" id="PTHR24198">
    <property type="entry name" value="ANKYRIN REPEAT AND PROTEIN KINASE DOMAIN-CONTAINING PROTEIN"/>
    <property type="match status" value="1"/>
</dbReference>
<evidence type="ECO:0000313" key="3">
    <source>
        <dbReference type="EMBL" id="RPA91994.1"/>
    </source>
</evidence>
<dbReference type="SMART" id="SM00248">
    <property type="entry name" value="ANK"/>
    <property type="match status" value="7"/>
</dbReference>
<dbReference type="InterPro" id="IPR002110">
    <property type="entry name" value="Ankyrin_rpt"/>
</dbReference>
<dbReference type="EMBL" id="ML120483">
    <property type="protein sequence ID" value="RPA91994.1"/>
    <property type="molecule type" value="Genomic_DNA"/>
</dbReference>
<dbReference type="Proteomes" id="UP000276215">
    <property type="component" value="Unassembled WGS sequence"/>
</dbReference>
<proteinExistence type="predicted"/>
<gene>
    <name evidence="3" type="ORF">L873DRAFT_1794563</name>
</gene>
<dbReference type="SUPFAM" id="SSF48403">
    <property type="entry name" value="Ankyrin repeat"/>
    <property type="match status" value="1"/>
</dbReference>
<dbReference type="STRING" id="1336337.A0A3N4JDX5"/>
<dbReference type="PANTHER" id="PTHR24198:SF165">
    <property type="entry name" value="ANKYRIN REPEAT-CONTAINING PROTEIN-RELATED"/>
    <property type="match status" value="1"/>
</dbReference>
<accession>A0A3N4JDX5</accession>